<sequence length="315" mass="33265">MAAAVERVREALACYDTLATTGGCRPSIVELGRQVEYAGTAYRHAQHPQLLRVLPDLLADARHAAADGRPAPTAHLLVRVYRLAAQVLVKLGEPDLAWLAADRPMTAAGSDPRRTAIAVVPLAQALRALSRGRLALSVTMTALHQLDAASPTKAPPERLTLTGTLLIEAALAAASYGDATTTGNLTDRAGRLANHNRDHSEFTPIVVDLARALAATSLGDNGQAIATHLHATSTYAWRRLPAEHRAAHLIDITRAHLAIGDHQAAGRALVTADQIAPGETRIRPAARAALTTVLRAGPSPADVTRLATTIGLTRR</sequence>
<dbReference type="Proteomes" id="UP000653076">
    <property type="component" value="Unassembled WGS sequence"/>
</dbReference>
<evidence type="ECO:0000313" key="1">
    <source>
        <dbReference type="EMBL" id="GIJ28957.1"/>
    </source>
</evidence>
<name>A0ABQ4JHG7_9ACTN</name>
<comment type="caution">
    <text evidence="1">The sequence shown here is derived from an EMBL/GenBank/DDBJ whole genome shotgun (WGS) entry which is preliminary data.</text>
</comment>
<organism evidence="1 2">
    <name type="scientific">Micromonospora qiuiae</name>
    <dbReference type="NCBI Taxonomy" id="502268"/>
    <lineage>
        <taxon>Bacteria</taxon>
        <taxon>Bacillati</taxon>
        <taxon>Actinomycetota</taxon>
        <taxon>Actinomycetes</taxon>
        <taxon>Micromonosporales</taxon>
        <taxon>Micromonosporaceae</taxon>
        <taxon>Micromonospora</taxon>
    </lineage>
</organism>
<keyword evidence="2" id="KW-1185">Reference proteome</keyword>
<gene>
    <name evidence="1" type="ORF">Vqi01_41190</name>
</gene>
<reference evidence="1 2" key="1">
    <citation type="submission" date="2021-01" db="EMBL/GenBank/DDBJ databases">
        <title>Whole genome shotgun sequence of Verrucosispora qiuiae NBRC 106684.</title>
        <authorList>
            <person name="Komaki H."/>
            <person name="Tamura T."/>
        </authorList>
    </citation>
    <scope>NUCLEOTIDE SEQUENCE [LARGE SCALE GENOMIC DNA]</scope>
    <source>
        <strain evidence="1 2">NBRC 106684</strain>
    </source>
</reference>
<evidence type="ECO:0000313" key="2">
    <source>
        <dbReference type="Proteomes" id="UP000653076"/>
    </source>
</evidence>
<dbReference type="RefSeq" id="WP_204036454.1">
    <property type="nucleotide sequence ID" value="NZ_BOPC01000059.1"/>
</dbReference>
<accession>A0ABQ4JHG7</accession>
<protein>
    <submittedName>
        <fullName evidence="1">Transcriptional regulator</fullName>
    </submittedName>
</protein>
<dbReference type="EMBL" id="BOPC01000059">
    <property type="protein sequence ID" value="GIJ28957.1"/>
    <property type="molecule type" value="Genomic_DNA"/>
</dbReference>
<proteinExistence type="predicted"/>